<sequence>MTSHKSTYQILAQAETLLIYGIFLFLTGLTQIAVTIGQRYVIERNKQNGTHINFLNLFPASYSINDIHLWFIYPSAFFTIIPCLCCVIYAIVKRPFMTIFICMSSLISFISSSVYIGLLIIHTLEYWQTISSSRLKSFSTTTASTTIPTIQLLVPFDEPATFVNLALLITFTLALVQTLLSLIGAVISCLWSSCCTNPVPTCKPIATNSHYSQTTPHRFDSSHSTPLRNLKRHQPSETHRFIITQDPSDSLINGFIHKSPLIRSNYDDV</sequence>
<evidence type="ECO:0000313" key="2">
    <source>
        <dbReference type="EMBL" id="CAF0916607.1"/>
    </source>
</evidence>
<evidence type="ECO:0000313" key="4">
    <source>
        <dbReference type="Proteomes" id="UP000663828"/>
    </source>
</evidence>
<gene>
    <name evidence="2" type="ORF">EDS130_LOCUS10547</name>
    <name evidence="3" type="ORF">XAT740_LOCUS13441</name>
</gene>
<proteinExistence type="predicted"/>
<dbReference type="Proteomes" id="UP000663852">
    <property type="component" value="Unassembled WGS sequence"/>
</dbReference>
<dbReference type="Proteomes" id="UP000663828">
    <property type="component" value="Unassembled WGS sequence"/>
</dbReference>
<name>A0A814ATN2_ADIRI</name>
<feature type="transmembrane region" description="Helical" evidence="1">
    <location>
        <begin position="17"/>
        <end position="36"/>
    </location>
</feature>
<feature type="transmembrane region" description="Helical" evidence="1">
    <location>
        <begin position="70"/>
        <end position="92"/>
    </location>
</feature>
<accession>A0A814ATN2</accession>
<evidence type="ECO:0000313" key="5">
    <source>
        <dbReference type="Proteomes" id="UP000663852"/>
    </source>
</evidence>
<feature type="transmembrane region" description="Helical" evidence="1">
    <location>
        <begin position="99"/>
        <end position="121"/>
    </location>
</feature>
<feature type="transmembrane region" description="Helical" evidence="1">
    <location>
        <begin position="162"/>
        <end position="183"/>
    </location>
</feature>
<dbReference type="EMBL" id="CAJNOJ010000037">
    <property type="protein sequence ID" value="CAF0916607.1"/>
    <property type="molecule type" value="Genomic_DNA"/>
</dbReference>
<comment type="caution">
    <text evidence="2">The sequence shown here is derived from an EMBL/GenBank/DDBJ whole genome shotgun (WGS) entry which is preliminary data.</text>
</comment>
<keyword evidence="4" id="KW-1185">Reference proteome</keyword>
<dbReference type="EMBL" id="CAJNOR010000780">
    <property type="protein sequence ID" value="CAF1005559.1"/>
    <property type="molecule type" value="Genomic_DNA"/>
</dbReference>
<dbReference type="AlphaFoldDB" id="A0A814ATN2"/>
<evidence type="ECO:0000313" key="3">
    <source>
        <dbReference type="EMBL" id="CAF1005559.1"/>
    </source>
</evidence>
<reference evidence="2" key="1">
    <citation type="submission" date="2021-02" db="EMBL/GenBank/DDBJ databases">
        <authorList>
            <person name="Nowell W R."/>
        </authorList>
    </citation>
    <scope>NUCLEOTIDE SEQUENCE</scope>
</reference>
<keyword evidence="1" id="KW-0812">Transmembrane</keyword>
<organism evidence="2 5">
    <name type="scientific">Adineta ricciae</name>
    <name type="common">Rotifer</name>
    <dbReference type="NCBI Taxonomy" id="249248"/>
    <lineage>
        <taxon>Eukaryota</taxon>
        <taxon>Metazoa</taxon>
        <taxon>Spiralia</taxon>
        <taxon>Gnathifera</taxon>
        <taxon>Rotifera</taxon>
        <taxon>Eurotatoria</taxon>
        <taxon>Bdelloidea</taxon>
        <taxon>Adinetida</taxon>
        <taxon>Adinetidae</taxon>
        <taxon>Adineta</taxon>
    </lineage>
</organism>
<keyword evidence="1" id="KW-1133">Transmembrane helix</keyword>
<dbReference type="OrthoDB" id="10017746at2759"/>
<keyword evidence="1" id="KW-0472">Membrane</keyword>
<evidence type="ECO:0000256" key="1">
    <source>
        <dbReference type="SAM" id="Phobius"/>
    </source>
</evidence>
<protein>
    <submittedName>
        <fullName evidence="2">Uncharacterized protein</fullName>
    </submittedName>
</protein>